<keyword evidence="1" id="KW-0238">DNA-binding</keyword>
<evidence type="ECO:0000313" key="3">
    <source>
        <dbReference type="EMBL" id="WRQ86521.1"/>
    </source>
</evidence>
<dbReference type="InterPro" id="IPR050807">
    <property type="entry name" value="TransReg_Diox_bact_type"/>
</dbReference>
<sequence length="84" mass="9733">MTELDRLTRDLHTRIAKAIRQERVKRNLSMLAVAEQAGLSQQMVSYVERGIRKPSLDTFVRLAHVLRLDLSQLFESDGKRRNKA</sequence>
<dbReference type="PANTHER" id="PTHR46797">
    <property type="entry name" value="HTH-TYPE TRANSCRIPTIONAL REGULATOR"/>
    <property type="match status" value="1"/>
</dbReference>
<dbReference type="SMART" id="SM00530">
    <property type="entry name" value="HTH_XRE"/>
    <property type="match status" value="1"/>
</dbReference>
<dbReference type="InterPro" id="IPR010982">
    <property type="entry name" value="Lambda_DNA-bd_dom_sf"/>
</dbReference>
<dbReference type="SUPFAM" id="SSF47413">
    <property type="entry name" value="lambda repressor-like DNA-binding domains"/>
    <property type="match status" value="1"/>
</dbReference>
<evidence type="ECO:0000256" key="1">
    <source>
        <dbReference type="ARBA" id="ARBA00023125"/>
    </source>
</evidence>
<dbReference type="InterPro" id="IPR001387">
    <property type="entry name" value="Cro/C1-type_HTH"/>
</dbReference>
<dbReference type="Gene3D" id="1.10.260.40">
    <property type="entry name" value="lambda repressor-like DNA-binding domains"/>
    <property type="match status" value="1"/>
</dbReference>
<proteinExistence type="predicted"/>
<dbReference type="Pfam" id="PF01381">
    <property type="entry name" value="HTH_3"/>
    <property type="match status" value="1"/>
</dbReference>
<gene>
    <name evidence="3" type="ORF">K1X11_017050</name>
</gene>
<evidence type="ECO:0000313" key="4">
    <source>
        <dbReference type="Proteomes" id="UP000738431"/>
    </source>
</evidence>
<dbReference type="Proteomes" id="UP000738431">
    <property type="component" value="Chromosome"/>
</dbReference>
<accession>A0ABZ1C4X2</accession>
<keyword evidence="4" id="KW-1185">Reference proteome</keyword>
<protein>
    <submittedName>
        <fullName evidence="3">Helix-turn-helix transcriptional regulator</fullName>
    </submittedName>
</protein>
<reference evidence="3 4" key="1">
    <citation type="submission" date="2023-12" db="EMBL/GenBank/DDBJ databases">
        <title>Description of an unclassified Opitutus bacterium of Verrucomicrobiota.</title>
        <authorList>
            <person name="Zhang D.-F."/>
        </authorList>
    </citation>
    <scope>NUCLEOTIDE SEQUENCE [LARGE SCALE GENOMIC DNA]</scope>
    <source>
        <strain evidence="3 4">WL0086</strain>
    </source>
</reference>
<dbReference type="PANTHER" id="PTHR46797:SF1">
    <property type="entry name" value="METHYLPHOSPHONATE SYNTHASE"/>
    <property type="match status" value="1"/>
</dbReference>
<dbReference type="RefSeq" id="WP_221033246.1">
    <property type="nucleotide sequence ID" value="NZ_CP139781.1"/>
</dbReference>
<organism evidence="3 4">
    <name type="scientific">Actomonas aquatica</name>
    <dbReference type="NCBI Taxonomy" id="2866162"/>
    <lineage>
        <taxon>Bacteria</taxon>
        <taxon>Pseudomonadati</taxon>
        <taxon>Verrucomicrobiota</taxon>
        <taxon>Opitutia</taxon>
        <taxon>Opitutales</taxon>
        <taxon>Opitutaceae</taxon>
        <taxon>Actomonas</taxon>
    </lineage>
</organism>
<dbReference type="CDD" id="cd00093">
    <property type="entry name" value="HTH_XRE"/>
    <property type="match status" value="1"/>
</dbReference>
<feature type="domain" description="HTH cro/C1-type" evidence="2">
    <location>
        <begin position="19"/>
        <end position="73"/>
    </location>
</feature>
<name>A0ABZ1C4X2_9BACT</name>
<evidence type="ECO:0000259" key="2">
    <source>
        <dbReference type="PROSITE" id="PS50943"/>
    </source>
</evidence>
<dbReference type="EMBL" id="CP139781">
    <property type="protein sequence ID" value="WRQ86521.1"/>
    <property type="molecule type" value="Genomic_DNA"/>
</dbReference>
<dbReference type="PROSITE" id="PS50943">
    <property type="entry name" value="HTH_CROC1"/>
    <property type="match status" value="1"/>
</dbReference>